<evidence type="ECO:0000313" key="10">
    <source>
        <dbReference type="Proteomes" id="UP000215914"/>
    </source>
</evidence>
<keyword evidence="3 9" id="KW-0489">Methyltransferase</keyword>
<accession>A0A251SER3</accession>
<proteinExistence type="predicted"/>
<dbReference type="GO" id="GO:0032259">
    <property type="term" value="P:methylation"/>
    <property type="evidence" value="ECO:0007669"/>
    <property type="project" value="UniProtKB-KW"/>
</dbReference>
<name>A0A251SER3_HELAN</name>
<dbReference type="SUPFAM" id="SSF53335">
    <property type="entry name" value="S-adenosyl-L-methionine-dependent methyltransferases"/>
    <property type="match status" value="1"/>
</dbReference>
<comment type="pathway">
    <text evidence="1">Phospholipid metabolism; phosphatidylcholine biosynthesis.</text>
</comment>
<evidence type="ECO:0000256" key="4">
    <source>
        <dbReference type="ARBA" id="ARBA00022679"/>
    </source>
</evidence>
<evidence type="ECO:0000256" key="2">
    <source>
        <dbReference type="ARBA" id="ARBA00005189"/>
    </source>
</evidence>
<dbReference type="EC" id="2.1.1.103" evidence="5"/>
<dbReference type="AlphaFoldDB" id="A0A251SER3"/>
<dbReference type="OMA" id="NTGIFRY"/>
<evidence type="ECO:0000256" key="8">
    <source>
        <dbReference type="SAM" id="Coils"/>
    </source>
</evidence>
<reference evidence="10" key="1">
    <citation type="journal article" date="2017" name="Nature">
        <title>The sunflower genome provides insights into oil metabolism, flowering and Asterid evolution.</title>
        <authorList>
            <person name="Badouin H."/>
            <person name="Gouzy J."/>
            <person name="Grassa C.J."/>
            <person name="Murat F."/>
            <person name="Staton S.E."/>
            <person name="Cottret L."/>
            <person name="Lelandais-Briere C."/>
            <person name="Owens G.L."/>
            <person name="Carrere S."/>
            <person name="Mayjonade B."/>
            <person name="Legrand L."/>
            <person name="Gill N."/>
            <person name="Kane N.C."/>
            <person name="Bowers J.E."/>
            <person name="Hubner S."/>
            <person name="Bellec A."/>
            <person name="Berard A."/>
            <person name="Berges H."/>
            <person name="Blanchet N."/>
            <person name="Boniface M.C."/>
            <person name="Brunel D."/>
            <person name="Catrice O."/>
            <person name="Chaidir N."/>
            <person name="Claudel C."/>
            <person name="Donnadieu C."/>
            <person name="Faraut T."/>
            <person name="Fievet G."/>
            <person name="Helmstetter N."/>
            <person name="King M."/>
            <person name="Knapp S.J."/>
            <person name="Lai Z."/>
            <person name="Le Paslier M.C."/>
            <person name="Lippi Y."/>
            <person name="Lorenzon L."/>
            <person name="Mandel J.R."/>
            <person name="Marage G."/>
            <person name="Marchand G."/>
            <person name="Marquand E."/>
            <person name="Bret-Mestries E."/>
            <person name="Morien E."/>
            <person name="Nambeesan S."/>
            <person name="Nguyen T."/>
            <person name="Pegot-Espagnet P."/>
            <person name="Pouilly N."/>
            <person name="Raftis F."/>
            <person name="Sallet E."/>
            <person name="Schiex T."/>
            <person name="Thomas J."/>
            <person name="Vandecasteele C."/>
            <person name="Vares D."/>
            <person name="Vear F."/>
            <person name="Vautrin S."/>
            <person name="Crespi M."/>
            <person name="Mangin B."/>
            <person name="Burke J.M."/>
            <person name="Salse J."/>
            <person name="Munos S."/>
            <person name="Vincourt P."/>
            <person name="Rieseberg L.H."/>
            <person name="Langlade N.B."/>
        </authorList>
    </citation>
    <scope>NUCLEOTIDE SEQUENCE [LARGE SCALE GENOMIC DNA]</scope>
    <source>
        <strain evidence="10">cv. SF193</strain>
    </source>
</reference>
<evidence type="ECO:0000256" key="5">
    <source>
        <dbReference type="ARBA" id="ARBA00035674"/>
    </source>
</evidence>
<dbReference type="Gene3D" id="3.40.50.150">
    <property type="entry name" value="Vaccinia Virus protein VP39"/>
    <property type="match status" value="2"/>
</dbReference>
<comment type="catalytic activity">
    <reaction evidence="7">
        <text>N-methylethanolamine phosphate + S-adenosyl-L-methionine = N,N-dimethylethanolamine phosphate + S-adenosyl-L-homocysteine + H(+)</text>
        <dbReference type="Rhea" id="RHEA:25321"/>
        <dbReference type="ChEBI" id="CHEBI:15378"/>
        <dbReference type="ChEBI" id="CHEBI:57781"/>
        <dbReference type="ChEBI" id="CHEBI:57856"/>
        <dbReference type="ChEBI" id="CHEBI:58641"/>
        <dbReference type="ChEBI" id="CHEBI:59789"/>
        <dbReference type="EC" id="2.1.1.103"/>
    </reaction>
    <physiologicalReaction direction="left-to-right" evidence="7">
        <dbReference type="Rhea" id="RHEA:25322"/>
    </physiologicalReaction>
</comment>
<keyword evidence="4 9" id="KW-0808">Transferase</keyword>
<feature type="coiled-coil region" evidence="8">
    <location>
        <begin position="206"/>
        <end position="233"/>
    </location>
</feature>
<keyword evidence="10" id="KW-1185">Reference proteome</keyword>
<dbReference type="InterPro" id="IPR029063">
    <property type="entry name" value="SAM-dependent_MTases_sf"/>
</dbReference>
<protein>
    <recommendedName>
        <fullName evidence="5">phosphoethanolamine N-methyltransferase</fullName>
        <ecNumber evidence="5">2.1.1.103</ecNumber>
    </recommendedName>
</protein>
<evidence type="ECO:0000313" key="9">
    <source>
        <dbReference type="EMBL" id="OTF97118.1"/>
    </source>
</evidence>
<dbReference type="GO" id="GO:0000234">
    <property type="term" value="F:phosphoethanolamine N-methyltransferase activity"/>
    <property type="evidence" value="ECO:0007669"/>
    <property type="project" value="UniProtKB-EC"/>
</dbReference>
<gene>
    <name evidence="9" type="ORF">HannXRQ_Chr14g0431071</name>
</gene>
<evidence type="ECO:0000256" key="1">
    <source>
        <dbReference type="ARBA" id="ARBA00004969"/>
    </source>
</evidence>
<dbReference type="PANTHER" id="PTHR44307">
    <property type="entry name" value="PHOSPHOETHANOLAMINE METHYLTRANSFERASE"/>
    <property type="match status" value="1"/>
</dbReference>
<evidence type="ECO:0000256" key="6">
    <source>
        <dbReference type="ARBA" id="ARBA00047619"/>
    </source>
</evidence>
<comment type="catalytic activity">
    <reaction evidence="6">
        <text>N,N-dimethylethanolamine phosphate + S-adenosyl-L-methionine = phosphocholine + S-adenosyl-L-homocysteine + H(+)</text>
        <dbReference type="Rhea" id="RHEA:25325"/>
        <dbReference type="ChEBI" id="CHEBI:15378"/>
        <dbReference type="ChEBI" id="CHEBI:57856"/>
        <dbReference type="ChEBI" id="CHEBI:58641"/>
        <dbReference type="ChEBI" id="CHEBI:59789"/>
        <dbReference type="ChEBI" id="CHEBI:295975"/>
        <dbReference type="EC" id="2.1.1.103"/>
    </reaction>
    <physiologicalReaction direction="left-to-right" evidence="6">
        <dbReference type="Rhea" id="RHEA:25326"/>
    </physiologicalReaction>
</comment>
<dbReference type="Proteomes" id="UP000215914">
    <property type="component" value="Chromosome 14"/>
</dbReference>
<dbReference type="EMBL" id="CM007903">
    <property type="protein sequence ID" value="OTF97118.1"/>
    <property type="molecule type" value="Genomic_DNA"/>
</dbReference>
<dbReference type="InParanoid" id="A0A251SER3"/>
<comment type="pathway">
    <text evidence="2">Lipid metabolism.</text>
</comment>
<evidence type="ECO:0000256" key="3">
    <source>
        <dbReference type="ARBA" id="ARBA00022603"/>
    </source>
</evidence>
<dbReference type="PANTHER" id="PTHR44307:SF2">
    <property type="entry name" value="PHOSPHOETHANOLAMINE METHYLTRANSFERASE ISOFORM X1"/>
    <property type="match status" value="1"/>
</dbReference>
<organism evidence="9 10">
    <name type="scientific">Helianthus annuus</name>
    <name type="common">Common sunflower</name>
    <dbReference type="NCBI Taxonomy" id="4232"/>
    <lineage>
        <taxon>Eukaryota</taxon>
        <taxon>Viridiplantae</taxon>
        <taxon>Streptophyta</taxon>
        <taxon>Embryophyta</taxon>
        <taxon>Tracheophyta</taxon>
        <taxon>Spermatophyta</taxon>
        <taxon>Magnoliopsida</taxon>
        <taxon>eudicotyledons</taxon>
        <taxon>Gunneridae</taxon>
        <taxon>Pentapetalae</taxon>
        <taxon>asterids</taxon>
        <taxon>campanulids</taxon>
        <taxon>Asterales</taxon>
        <taxon>Asteraceae</taxon>
        <taxon>Asteroideae</taxon>
        <taxon>Heliantheae alliance</taxon>
        <taxon>Heliantheae</taxon>
        <taxon>Helianthus</taxon>
    </lineage>
</organism>
<keyword evidence="8" id="KW-0175">Coiled coil</keyword>
<evidence type="ECO:0000256" key="7">
    <source>
        <dbReference type="ARBA" id="ARBA00047841"/>
    </source>
</evidence>
<sequence length="284" mass="33080">MAAAGEEREIQKSYWMEHSVELTLEAMMLDSMASHLDKQDRPENESINGHHENVEFKCADVISPDLNFPAESMDLIFSNWLLMYLSDKEVEYIAERLLKWVKVFKECHTSDASGNTYELSLIGSKCIGAYVRNKKNQNQICWIWQKAVNTENDRDFQQFFDNVQYKNTGIFRYERIFGPGFVSTGGIGISNLFMLRDAGFGEVIAEDRTEQFKEVLRRELERAEKENEEFIHDFTEEDYNDIVGGWKAKLVRTGSGEQRWGLFFAKKNYQIITTHTSIWRSNSN</sequence>
<dbReference type="STRING" id="4232.A0A251SER3"/>